<gene>
    <name evidence="3" type="ORF">CONLIGDRAFT_635336</name>
</gene>
<keyword evidence="4" id="KW-1185">Reference proteome</keyword>
<dbReference type="EMBL" id="KV875101">
    <property type="protein sequence ID" value="OIW25516.1"/>
    <property type="molecule type" value="Genomic_DNA"/>
</dbReference>
<dbReference type="OrthoDB" id="4161428at2759"/>
<dbReference type="Gene3D" id="2.60.120.650">
    <property type="entry name" value="Cupin"/>
    <property type="match status" value="1"/>
</dbReference>
<feature type="compositionally biased region" description="Basic and acidic residues" evidence="1">
    <location>
        <begin position="366"/>
        <end position="391"/>
    </location>
</feature>
<evidence type="ECO:0000313" key="3">
    <source>
        <dbReference type="EMBL" id="OIW25516.1"/>
    </source>
</evidence>
<evidence type="ECO:0000256" key="1">
    <source>
        <dbReference type="SAM" id="MobiDB-lite"/>
    </source>
</evidence>
<accession>A0A1J7J8L8</accession>
<dbReference type="SUPFAM" id="SSF51197">
    <property type="entry name" value="Clavaminate synthase-like"/>
    <property type="match status" value="1"/>
</dbReference>
<proteinExistence type="predicted"/>
<dbReference type="AlphaFoldDB" id="A0A1J7J8L8"/>
<dbReference type="Pfam" id="PF08007">
    <property type="entry name" value="JmjC_2"/>
    <property type="match status" value="1"/>
</dbReference>
<reference evidence="3 4" key="1">
    <citation type="submission" date="2016-10" db="EMBL/GenBank/DDBJ databases">
        <title>Draft genome sequence of Coniochaeta ligniaria NRRL30616, a lignocellulolytic fungus for bioabatement of inhibitors in plant biomass hydrolysates.</title>
        <authorList>
            <consortium name="DOE Joint Genome Institute"/>
            <person name="Jimenez D.J."/>
            <person name="Hector R.E."/>
            <person name="Riley R."/>
            <person name="Sun H."/>
            <person name="Grigoriev I.V."/>
            <person name="Van Elsas J.D."/>
            <person name="Nichols N.N."/>
        </authorList>
    </citation>
    <scope>NUCLEOTIDE SEQUENCE [LARGE SCALE GENOMIC DNA]</scope>
    <source>
        <strain evidence="3 4">NRRL 30616</strain>
    </source>
</reference>
<organism evidence="3 4">
    <name type="scientific">Coniochaeta ligniaria NRRL 30616</name>
    <dbReference type="NCBI Taxonomy" id="1408157"/>
    <lineage>
        <taxon>Eukaryota</taxon>
        <taxon>Fungi</taxon>
        <taxon>Dikarya</taxon>
        <taxon>Ascomycota</taxon>
        <taxon>Pezizomycotina</taxon>
        <taxon>Sordariomycetes</taxon>
        <taxon>Sordariomycetidae</taxon>
        <taxon>Coniochaetales</taxon>
        <taxon>Coniochaetaceae</taxon>
        <taxon>Coniochaeta</taxon>
    </lineage>
</organism>
<dbReference type="InParanoid" id="A0A1J7J8L8"/>
<dbReference type="PROSITE" id="PS51184">
    <property type="entry name" value="JMJC"/>
    <property type="match status" value="1"/>
</dbReference>
<protein>
    <recommendedName>
        <fullName evidence="2">JmjC domain-containing protein</fullName>
    </recommendedName>
</protein>
<feature type="domain" description="JmjC" evidence="2">
    <location>
        <begin position="166"/>
        <end position="306"/>
    </location>
</feature>
<evidence type="ECO:0000259" key="2">
    <source>
        <dbReference type="PROSITE" id="PS51184"/>
    </source>
</evidence>
<feature type="region of interest" description="Disordered" evidence="1">
    <location>
        <begin position="366"/>
        <end position="422"/>
    </location>
</feature>
<dbReference type="Proteomes" id="UP000182658">
    <property type="component" value="Unassembled WGS sequence"/>
</dbReference>
<name>A0A1J7J8L8_9PEZI</name>
<dbReference type="STRING" id="1408157.A0A1J7J8L8"/>
<dbReference type="InterPro" id="IPR003347">
    <property type="entry name" value="JmjC_dom"/>
</dbReference>
<sequence>MAGHKDPKIRWYDAKSQMAHTMDDFRDIINSATVGTPLTRDQFLHHLAAGVPFPRGSYLVLSGARESDVRSLVHDFELTIPILVRHNQHSTRNVSFAETRKKLVGLGEQHVYTPAHERLDRKTGKALWLPQVLPCSVWDGMVSEQRPINILSLPSQRDRPVPAWLEDDPDYRVLRDVPATESATELDPRHREDSLSKCREFGLFATAGVYSMPHVDRHGVITTARCEEGTKLWLLWSALPMDVVAEWAASNDPPADPAAAIVMEDGDILIMPPGTPHAPYSVTNVNMNGTMHWSKRTMLRSGRICRLEIDWPEITNEEPAPCLVEKLTAVAGRWHKSVGDDGWPSSEELHIFEELVEEIIQKVREKKEREERENLQRETQKKGKRAGEKKQKPAAGGLQAQPRNKRTGGMQIATRKKRKKGI</sequence>
<evidence type="ECO:0000313" key="4">
    <source>
        <dbReference type="Proteomes" id="UP000182658"/>
    </source>
</evidence>